<keyword evidence="5 8" id="KW-1133">Transmembrane helix</keyword>
<keyword evidence="6 8" id="KW-0472">Membrane</keyword>
<dbReference type="Proteomes" id="UP000053617">
    <property type="component" value="Unassembled WGS sequence"/>
</dbReference>
<gene>
    <name evidence="10" type="ORF">Z518_06476</name>
</gene>
<feature type="transmembrane region" description="Helical" evidence="8">
    <location>
        <begin position="409"/>
        <end position="433"/>
    </location>
</feature>
<keyword evidence="3 7" id="KW-0813">Transport</keyword>
<feature type="transmembrane region" description="Helical" evidence="8">
    <location>
        <begin position="372"/>
        <end position="397"/>
    </location>
</feature>
<dbReference type="InterPro" id="IPR036259">
    <property type="entry name" value="MFS_trans_sf"/>
</dbReference>
<evidence type="ECO:0000256" key="1">
    <source>
        <dbReference type="ARBA" id="ARBA00004141"/>
    </source>
</evidence>
<evidence type="ECO:0000256" key="7">
    <source>
        <dbReference type="RuleBase" id="RU003346"/>
    </source>
</evidence>
<dbReference type="SUPFAM" id="SSF103473">
    <property type="entry name" value="MFS general substrate transporter"/>
    <property type="match status" value="1"/>
</dbReference>
<feature type="transmembrane region" description="Helical" evidence="8">
    <location>
        <begin position="151"/>
        <end position="175"/>
    </location>
</feature>
<keyword evidence="4 8" id="KW-0812">Transmembrane</keyword>
<feature type="transmembrane region" description="Helical" evidence="8">
    <location>
        <begin position="68"/>
        <end position="85"/>
    </location>
</feature>
<dbReference type="InterPro" id="IPR020846">
    <property type="entry name" value="MFS_dom"/>
</dbReference>
<dbReference type="AlphaFoldDB" id="A0A0D2IIN7"/>
<name>A0A0D2IIN7_9EURO</name>
<protein>
    <recommendedName>
        <fullName evidence="9">Major facilitator superfamily (MFS) profile domain-containing protein</fullName>
    </recommendedName>
</protein>
<dbReference type="InterPro" id="IPR050360">
    <property type="entry name" value="MFS_Sugar_Transporters"/>
</dbReference>
<dbReference type="PANTHER" id="PTHR48022">
    <property type="entry name" value="PLASTIDIC GLUCOSE TRANSPORTER 4"/>
    <property type="match status" value="1"/>
</dbReference>
<feature type="transmembrane region" description="Helical" evidence="8">
    <location>
        <begin position="274"/>
        <end position="292"/>
    </location>
</feature>
<evidence type="ECO:0000313" key="11">
    <source>
        <dbReference type="Proteomes" id="UP000053617"/>
    </source>
</evidence>
<feature type="transmembrane region" description="Helical" evidence="8">
    <location>
        <begin position="92"/>
        <end position="112"/>
    </location>
</feature>
<dbReference type="VEuPathDB" id="FungiDB:Z518_06476"/>
<comment type="subcellular location">
    <subcellularLocation>
        <location evidence="1">Membrane</location>
        <topology evidence="1">Multi-pass membrane protein</topology>
    </subcellularLocation>
</comment>
<feature type="transmembrane region" description="Helical" evidence="8">
    <location>
        <begin position="187"/>
        <end position="204"/>
    </location>
</feature>
<dbReference type="EMBL" id="KN847478">
    <property type="protein sequence ID" value="KIX05604.1"/>
    <property type="molecule type" value="Genomic_DNA"/>
</dbReference>
<comment type="similarity">
    <text evidence="2 7">Belongs to the major facilitator superfamily. Sugar transporter (TC 2.A.1.1) family.</text>
</comment>
<organism evidence="10 11">
    <name type="scientific">Rhinocladiella mackenziei CBS 650.93</name>
    <dbReference type="NCBI Taxonomy" id="1442369"/>
    <lineage>
        <taxon>Eukaryota</taxon>
        <taxon>Fungi</taxon>
        <taxon>Dikarya</taxon>
        <taxon>Ascomycota</taxon>
        <taxon>Pezizomycotina</taxon>
        <taxon>Eurotiomycetes</taxon>
        <taxon>Chaetothyriomycetidae</taxon>
        <taxon>Chaetothyriales</taxon>
        <taxon>Herpotrichiellaceae</taxon>
        <taxon>Rhinocladiella</taxon>
    </lineage>
</organism>
<evidence type="ECO:0000256" key="5">
    <source>
        <dbReference type="ARBA" id="ARBA00022989"/>
    </source>
</evidence>
<dbReference type="InterPro" id="IPR005828">
    <property type="entry name" value="MFS_sugar_transport-like"/>
</dbReference>
<feature type="transmembrane region" description="Helical" evidence="8">
    <location>
        <begin position="339"/>
        <end position="360"/>
    </location>
</feature>
<feature type="transmembrane region" description="Helical" evidence="8">
    <location>
        <begin position="312"/>
        <end position="332"/>
    </location>
</feature>
<evidence type="ECO:0000256" key="2">
    <source>
        <dbReference type="ARBA" id="ARBA00010992"/>
    </source>
</evidence>
<feature type="domain" description="Major facilitator superfamily (MFS) profile" evidence="9">
    <location>
        <begin position="20"/>
        <end position="462"/>
    </location>
</feature>
<reference evidence="10 11" key="1">
    <citation type="submission" date="2015-01" db="EMBL/GenBank/DDBJ databases">
        <title>The Genome Sequence of Rhinocladiella mackenzie CBS 650.93.</title>
        <authorList>
            <consortium name="The Broad Institute Genomics Platform"/>
            <person name="Cuomo C."/>
            <person name="de Hoog S."/>
            <person name="Gorbushina A."/>
            <person name="Stielow B."/>
            <person name="Teixiera M."/>
            <person name="Abouelleil A."/>
            <person name="Chapman S.B."/>
            <person name="Priest M."/>
            <person name="Young S.K."/>
            <person name="Wortman J."/>
            <person name="Nusbaum C."/>
            <person name="Birren B."/>
        </authorList>
    </citation>
    <scope>NUCLEOTIDE SEQUENCE [LARGE SCALE GENOMIC DNA]</scope>
    <source>
        <strain evidence="10 11">CBS 650.93</strain>
    </source>
</reference>
<dbReference type="GeneID" id="25294547"/>
<dbReference type="InterPro" id="IPR005829">
    <property type="entry name" value="Sugar_transporter_CS"/>
</dbReference>
<evidence type="ECO:0000256" key="3">
    <source>
        <dbReference type="ARBA" id="ARBA00022448"/>
    </source>
</evidence>
<evidence type="ECO:0000256" key="8">
    <source>
        <dbReference type="SAM" id="Phobius"/>
    </source>
</evidence>
<dbReference type="PANTHER" id="PTHR48022:SF11">
    <property type="entry name" value="MONOSACCHARIDE TRANSPORTER (HXT8), PUTATIVE (AFU_ORTHOLOGUE AFUA_2G08120)-RELATED"/>
    <property type="match status" value="1"/>
</dbReference>
<feature type="transmembrane region" description="Helical" evidence="8">
    <location>
        <begin position="118"/>
        <end position="139"/>
    </location>
</feature>
<dbReference type="PROSITE" id="PS00217">
    <property type="entry name" value="SUGAR_TRANSPORT_2"/>
    <property type="match status" value="1"/>
</dbReference>
<feature type="transmembrane region" description="Helical" evidence="8">
    <location>
        <begin position="439"/>
        <end position="459"/>
    </location>
</feature>
<feature type="transmembrane region" description="Helical" evidence="8">
    <location>
        <begin position="21"/>
        <end position="48"/>
    </location>
</feature>
<dbReference type="GO" id="GO:0016020">
    <property type="term" value="C:membrane"/>
    <property type="evidence" value="ECO:0007669"/>
    <property type="project" value="UniProtKB-SubCell"/>
</dbReference>
<dbReference type="Gene3D" id="1.20.1250.20">
    <property type="entry name" value="MFS general substrate transporter like domains"/>
    <property type="match status" value="1"/>
</dbReference>
<accession>A0A0D2IIN7</accession>
<evidence type="ECO:0000256" key="4">
    <source>
        <dbReference type="ARBA" id="ARBA00022692"/>
    </source>
</evidence>
<dbReference type="HOGENOM" id="CLU_001265_30_13_1"/>
<dbReference type="NCBIfam" id="TIGR00879">
    <property type="entry name" value="SP"/>
    <property type="match status" value="1"/>
</dbReference>
<dbReference type="PRINTS" id="PR00171">
    <property type="entry name" value="SUGRTRNSPORT"/>
</dbReference>
<dbReference type="Pfam" id="PF00083">
    <property type="entry name" value="Sugar_tr"/>
    <property type="match status" value="1"/>
</dbReference>
<dbReference type="GO" id="GO:0005351">
    <property type="term" value="F:carbohydrate:proton symporter activity"/>
    <property type="evidence" value="ECO:0007669"/>
    <property type="project" value="TreeGrafter"/>
</dbReference>
<evidence type="ECO:0000313" key="10">
    <source>
        <dbReference type="EMBL" id="KIX05604.1"/>
    </source>
</evidence>
<sequence length="520" mass="56209">MFFGKVQSKSSGMHHAALYRVFLVTLGSLTYAYASSIIGTTLAQPSFIQYFALDQRSNAAELAGANNGVFQAGGFIGALACIPVADNYGRRVGLFVASVFAVIGGALQAGSVHIAMYIAMRVISGVGVGALITLTPLYLAEVAAAEIRGLVVGTTGIMIGIGYASASWIGFGFYFVNASGTQWRIPTVIQCIPPLILAITIWRLPESPRWLLLNDQTEEASKMFRKARSASRESEGQAAVDNEFHRLHAQILQEKHNSVKFKELFTKPTLRKRTILGFLTLFGCQAAGTQVINNYGPSLYADLGYGTTDTLLIQSGWITTIIFGNTLNTILLDKFGRKPLFLFGFVGCVVSLIGECASVARYQQTGGHSSAVAAVFFLFLEVAVFSSTLDATSYVYPSEIFPTPVRAKGMAVSVAGLFLGSILILVAAPTAFATIRWKYFLVFVSASTVMIAVVYFLFLEIQQTNQKSLEQISEMFGDYATTTTDAETASISVDQKKHTGLEVEESIKVDVRITGGKKMM</sequence>
<keyword evidence="11" id="KW-1185">Reference proteome</keyword>
<dbReference type="InterPro" id="IPR003663">
    <property type="entry name" value="Sugar/inositol_transpt"/>
</dbReference>
<proteinExistence type="inferred from homology"/>
<dbReference type="RefSeq" id="XP_013272740.1">
    <property type="nucleotide sequence ID" value="XM_013417286.1"/>
</dbReference>
<evidence type="ECO:0000259" key="9">
    <source>
        <dbReference type="PROSITE" id="PS50850"/>
    </source>
</evidence>
<dbReference type="OrthoDB" id="6612291at2759"/>
<evidence type="ECO:0000256" key="6">
    <source>
        <dbReference type="ARBA" id="ARBA00023136"/>
    </source>
</evidence>
<dbReference type="PROSITE" id="PS50850">
    <property type="entry name" value="MFS"/>
    <property type="match status" value="1"/>
</dbReference>